<proteinExistence type="predicted"/>
<dbReference type="Proteomes" id="UP000286974">
    <property type="component" value="Unassembled WGS sequence"/>
</dbReference>
<feature type="transmembrane region" description="Helical" evidence="6">
    <location>
        <begin position="138"/>
        <end position="164"/>
    </location>
</feature>
<dbReference type="InterPro" id="IPR011701">
    <property type="entry name" value="MFS"/>
</dbReference>
<evidence type="ECO:0000256" key="2">
    <source>
        <dbReference type="ARBA" id="ARBA00022448"/>
    </source>
</evidence>
<dbReference type="InterPro" id="IPR036259">
    <property type="entry name" value="MFS_trans_sf"/>
</dbReference>
<keyword evidence="3 6" id="KW-0812">Transmembrane</keyword>
<name>A0A401FMH5_9LACO</name>
<dbReference type="PROSITE" id="PS50850">
    <property type="entry name" value="MFS"/>
    <property type="match status" value="1"/>
</dbReference>
<dbReference type="AlphaFoldDB" id="A0A401FMH5"/>
<dbReference type="GO" id="GO:0022857">
    <property type="term" value="F:transmembrane transporter activity"/>
    <property type="evidence" value="ECO:0007669"/>
    <property type="project" value="InterPro"/>
</dbReference>
<dbReference type="EMBL" id="BEXA01000003">
    <property type="protein sequence ID" value="GAY73585.1"/>
    <property type="molecule type" value="Genomic_DNA"/>
</dbReference>
<keyword evidence="4 6" id="KW-1133">Transmembrane helix</keyword>
<protein>
    <submittedName>
        <fullName evidence="8">Permease of the major facilitator superfamily</fullName>
    </submittedName>
</protein>
<evidence type="ECO:0000313" key="8">
    <source>
        <dbReference type="EMBL" id="GAY73585.1"/>
    </source>
</evidence>
<feature type="transmembrane region" description="Helical" evidence="6">
    <location>
        <begin position="77"/>
        <end position="97"/>
    </location>
</feature>
<dbReference type="STRING" id="1138822.PL11_004975"/>
<evidence type="ECO:0000256" key="6">
    <source>
        <dbReference type="SAM" id="Phobius"/>
    </source>
</evidence>
<evidence type="ECO:0000259" key="7">
    <source>
        <dbReference type="PROSITE" id="PS50850"/>
    </source>
</evidence>
<dbReference type="InterPro" id="IPR020846">
    <property type="entry name" value="MFS_dom"/>
</dbReference>
<evidence type="ECO:0000256" key="4">
    <source>
        <dbReference type="ARBA" id="ARBA00022989"/>
    </source>
</evidence>
<reference evidence="8 9" key="1">
    <citation type="submission" date="2017-11" db="EMBL/GenBank/DDBJ databases">
        <title>Draft Genome Sequence of Lactobacillus curieae NBRC 111893 isolated from Koso, a Japanese sugar-Vegetable Fermented Beverage.</title>
        <authorList>
            <person name="Chiou T.Y."/>
            <person name="Oshima K."/>
            <person name="Suda W."/>
            <person name="Hattori M."/>
            <person name="Takahashi T."/>
        </authorList>
    </citation>
    <scope>NUCLEOTIDE SEQUENCE [LARGE SCALE GENOMIC DNA]</scope>
    <source>
        <strain evidence="8 9">NBRC111893</strain>
    </source>
</reference>
<feature type="domain" description="Major facilitator superfamily (MFS) profile" evidence="7">
    <location>
        <begin position="12"/>
        <end position="169"/>
    </location>
</feature>
<dbReference type="PANTHER" id="PTHR42718">
    <property type="entry name" value="MAJOR FACILITATOR SUPERFAMILY MULTIDRUG TRANSPORTER MFSC"/>
    <property type="match status" value="1"/>
</dbReference>
<organism evidence="8 9">
    <name type="scientific">Lentilactobacillus kosonis</name>
    <dbReference type="NCBI Taxonomy" id="2810561"/>
    <lineage>
        <taxon>Bacteria</taxon>
        <taxon>Bacillati</taxon>
        <taxon>Bacillota</taxon>
        <taxon>Bacilli</taxon>
        <taxon>Lactobacillales</taxon>
        <taxon>Lactobacillaceae</taxon>
        <taxon>Lentilactobacillus</taxon>
    </lineage>
</organism>
<feature type="transmembrane region" description="Helical" evidence="6">
    <location>
        <begin position="50"/>
        <end position="70"/>
    </location>
</feature>
<comment type="subcellular location">
    <subcellularLocation>
        <location evidence="1">Cell membrane</location>
        <topology evidence="1">Multi-pass membrane protein</topology>
    </subcellularLocation>
</comment>
<dbReference type="GO" id="GO:0005886">
    <property type="term" value="C:plasma membrane"/>
    <property type="evidence" value="ECO:0007669"/>
    <property type="project" value="UniProtKB-SubCell"/>
</dbReference>
<comment type="caution">
    <text evidence="8">The sequence shown here is derived from an EMBL/GenBank/DDBJ whole genome shotgun (WGS) entry which is preliminary data.</text>
</comment>
<keyword evidence="9" id="KW-1185">Reference proteome</keyword>
<dbReference type="Gene3D" id="1.20.1720.10">
    <property type="entry name" value="Multidrug resistance protein D"/>
    <property type="match status" value="1"/>
</dbReference>
<dbReference type="PRINTS" id="PR01036">
    <property type="entry name" value="TCRTETB"/>
</dbReference>
<evidence type="ECO:0000256" key="3">
    <source>
        <dbReference type="ARBA" id="ARBA00022692"/>
    </source>
</evidence>
<feature type="transmembrane region" description="Helical" evidence="6">
    <location>
        <begin position="103"/>
        <end position="126"/>
    </location>
</feature>
<keyword evidence="5 6" id="KW-0472">Membrane</keyword>
<gene>
    <name evidence="8" type="ORF">NBRC111893_1731</name>
</gene>
<dbReference type="Pfam" id="PF07690">
    <property type="entry name" value="MFS_1"/>
    <property type="match status" value="1"/>
</dbReference>
<accession>A0A401FMH5</accession>
<keyword evidence="2" id="KW-0813">Transport</keyword>
<dbReference type="SUPFAM" id="SSF103473">
    <property type="entry name" value="MFS general substrate transporter"/>
    <property type="match status" value="1"/>
</dbReference>
<evidence type="ECO:0000256" key="5">
    <source>
        <dbReference type="ARBA" id="ARBA00023136"/>
    </source>
</evidence>
<dbReference type="PANTHER" id="PTHR42718:SF9">
    <property type="entry name" value="MAJOR FACILITATOR SUPERFAMILY MULTIDRUG TRANSPORTER MFSC"/>
    <property type="match status" value="1"/>
</dbReference>
<sequence>MNQVIERKTYLAIFAAALLSFTGILTETSMNVTFPELTKQFSVSLNVLQWITTGYLLMVTLVMATTAFLLKKYPAKNLLIFAASTFIIGDILCAIATNFPTLLIGRIIQAVATGLSTPIMYQIIFAKIPKNKIGTMTGIAGMVISFAPALGPTYGGIVATTLSWRMIFG</sequence>
<evidence type="ECO:0000313" key="9">
    <source>
        <dbReference type="Proteomes" id="UP000286974"/>
    </source>
</evidence>
<evidence type="ECO:0000256" key="1">
    <source>
        <dbReference type="ARBA" id="ARBA00004651"/>
    </source>
</evidence>